<dbReference type="InterPro" id="IPR014810">
    <property type="entry name" value="Fcf2_C"/>
</dbReference>
<name>A0A9R0JCI0_SPIOL</name>
<dbReference type="AlphaFoldDB" id="A0A9R0JCI0"/>
<feature type="signal peptide" evidence="3">
    <location>
        <begin position="1"/>
        <end position="17"/>
    </location>
</feature>
<evidence type="ECO:0000256" key="1">
    <source>
        <dbReference type="ARBA" id="ARBA00004604"/>
    </source>
</evidence>
<dbReference type="Proteomes" id="UP000813463">
    <property type="component" value="Chromosome 3"/>
</dbReference>
<comment type="subcellular location">
    <subcellularLocation>
        <location evidence="1">Nucleus</location>
        <location evidence="1">Nucleolus</location>
    </subcellularLocation>
</comment>
<evidence type="ECO:0000313" key="6">
    <source>
        <dbReference type="RefSeq" id="XP_021864991.1"/>
    </source>
</evidence>
<feature type="chain" id="PRO_5040328067" evidence="3">
    <location>
        <begin position="18"/>
        <end position="109"/>
    </location>
</feature>
<reference evidence="6" key="2">
    <citation type="submission" date="2025-08" db="UniProtKB">
        <authorList>
            <consortium name="RefSeq"/>
        </authorList>
    </citation>
    <scope>IDENTIFICATION</scope>
    <source>
        <tissue evidence="6">Leaf</tissue>
    </source>
</reference>
<dbReference type="PANTHER" id="PTHR21686">
    <property type="entry name" value="DEOXYNUCLEOTIDYLTRANSFERASE TERMINAL-INTERACTING PROTEIN 2"/>
    <property type="match status" value="1"/>
</dbReference>
<accession>A0A9R0JCI0</accession>
<dbReference type="Pfam" id="PF08698">
    <property type="entry name" value="Fcf2"/>
    <property type="match status" value="1"/>
</dbReference>
<keyword evidence="2" id="KW-0539">Nucleus</keyword>
<dbReference type="RefSeq" id="XP_021864991.1">
    <property type="nucleotide sequence ID" value="XM_022009299.2"/>
</dbReference>
<keyword evidence="3" id="KW-0732">Signal</keyword>
<organism evidence="5 6">
    <name type="scientific">Spinacia oleracea</name>
    <name type="common">Spinach</name>
    <dbReference type="NCBI Taxonomy" id="3562"/>
    <lineage>
        <taxon>Eukaryota</taxon>
        <taxon>Viridiplantae</taxon>
        <taxon>Streptophyta</taxon>
        <taxon>Embryophyta</taxon>
        <taxon>Tracheophyta</taxon>
        <taxon>Spermatophyta</taxon>
        <taxon>Magnoliopsida</taxon>
        <taxon>eudicotyledons</taxon>
        <taxon>Gunneridae</taxon>
        <taxon>Pentapetalae</taxon>
        <taxon>Caryophyllales</taxon>
        <taxon>Chenopodiaceae</taxon>
        <taxon>Chenopodioideae</taxon>
        <taxon>Anserineae</taxon>
        <taxon>Spinacia</taxon>
    </lineage>
</organism>
<proteinExistence type="predicted"/>
<sequence length="109" mass="12785">MALIFLGFIFLILFPQSHDPQSRTQSKDLQLWRHQETQADLLRNVMDPQRHYKKGDSKSKTLPKYFQVGTVVKSASDYFSSRLNKKERKSRIADEVLADGSLAQYRFQY</sequence>
<dbReference type="GeneID" id="110803776"/>
<dbReference type="GO" id="GO:0003723">
    <property type="term" value="F:RNA binding"/>
    <property type="evidence" value="ECO:0007669"/>
    <property type="project" value="TreeGrafter"/>
</dbReference>
<keyword evidence="5" id="KW-1185">Reference proteome</keyword>
<evidence type="ECO:0000259" key="4">
    <source>
        <dbReference type="Pfam" id="PF08698"/>
    </source>
</evidence>
<dbReference type="InterPro" id="IPR039883">
    <property type="entry name" value="Fcf2/DNTTIP2"/>
</dbReference>
<gene>
    <name evidence="6" type="primary">LOC110803776</name>
</gene>
<evidence type="ECO:0000256" key="2">
    <source>
        <dbReference type="ARBA" id="ARBA00023242"/>
    </source>
</evidence>
<evidence type="ECO:0000256" key="3">
    <source>
        <dbReference type="SAM" id="SignalP"/>
    </source>
</evidence>
<evidence type="ECO:0000313" key="5">
    <source>
        <dbReference type="Proteomes" id="UP000813463"/>
    </source>
</evidence>
<dbReference type="PANTHER" id="PTHR21686:SF12">
    <property type="entry name" value="DEOXYNUCLEOTIDYLTRANSFERASE TERMINAL-INTERACTING PROTEIN 2"/>
    <property type="match status" value="1"/>
</dbReference>
<dbReference type="GO" id="GO:0005730">
    <property type="term" value="C:nucleolus"/>
    <property type="evidence" value="ECO:0007669"/>
    <property type="project" value="UniProtKB-SubCell"/>
</dbReference>
<dbReference type="KEGG" id="soe:110803776"/>
<reference evidence="5" key="1">
    <citation type="journal article" date="2021" name="Nat. Commun.">
        <title>Genomic analyses provide insights into spinach domestication and the genetic basis of agronomic traits.</title>
        <authorList>
            <person name="Cai X."/>
            <person name="Sun X."/>
            <person name="Xu C."/>
            <person name="Sun H."/>
            <person name="Wang X."/>
            <person name="Ge C."/>
            <person name="Zhang Z."/>
            <person name="Wang Q."/>
            <person name="Fei Z."/>
            <person name="Jiao C."/>
            <person name="Wang Q."/>
        </authorList>
    </citation>
    <scope>NUCLEOTIDE SEQUENCE [LARGE SCALE GENOMIC DNA]</scope>
    <source>
        <strain evidence="5">cv. Varoflay</strain>
    </source>
</reference>
<protein>
    <submittedName>
        <fullName evidence="6">rRNA-processing protein fcf2-like isoform X2</fullName>
    </submittedName>
</protein>
<dbReference type="GO" id="GO:0006396">
    <property type="term" value="P:RNA processing"/>
    <property type="evidence" value="ECO:0007669"/>
    <property type="project" value="TreeGrafter"/>
</dbReference>
<feature type="domain" description="Fcf2 pre-rRNA processing C-terminal" evidence="4">
    <location>
        <begin position="36"/>
        <end position="105"/>
    </location>
</feature>